<evidence type="ECO:0000313" key="2">
    <source>
        <dbReference type="EMBL" id="MFB9447819.1"/>
    </source>
</evidence>
<organism evidence="2 3">
    <name type="scientific">Dactylosporangium vinaceum</name>
    <dbReference type="NCBI Taxonomy" id="53362"/>
    <lineage>
        <taxon>Bacteria</taxon>
        <taxon>Bacillati</taxon>
        <taxon>Actinomycetota</taxon>
        <taxon>Actinomycetes</taxon>
        <taxon>Micromonosporales</taxon>
        <taxon>Micromonosporaceae</taxon>
        <taxon>Dactylosporangium</taxon>
    </lineage>
</organism>
<gene>
    <name evidence="2" type="ORF">ACFFTR_32405</name>
</gene>
<dbReference type="RefSeq" id="WP_261963941.1">
    <property type="nucleotide sequence ID" value="NZ_CP061913.1"/>
</dbReference>
<feature type="transmembrane region" description="Helical" evidence="1">
    <location>
        <begin position="18"/>
        <end position="40"/>
    </location>
</feature>
<keyword evidence="1" id="KW-1133">Transmembrane helix</keyword>
<protein>
    <submittedName>
        <fullName evidence="2">Uncharacterized protein</fullName>
    </submittedName>
</protein>
<keyword evidence="1" id="KW-0812">Transmembrane</keyword>
<sequence>MKHHAAHAAPALRLTWRILLAAAVLAALAAGLITTVVSAFG</sequence>
<evidence type="ECO:0000256" key="1">
    <source>
        <dbReference type="SAM" id="Phobius"/>
    </source>
</evidence>
<dbReference type="Proteomes" id="UP001589608">
    <property type="component" value="Unassembled WGS sequence"/>
</dbReference>
<reference evidence="2 3" key="1">
    <citation type="submission" date="2024-09" db="EMBL/GenBank/DDBJ databases">
        <authorList>
            <person name="Sun Q."/>
            <person name="Mori K."/>
        </authorList>
    </citation>
    <scope>NUCLEOTIDE SEQUENCE [LARGE SCALE GENOMIC DNA]</scope>
    <source>
        <strain evidence="2 3">JCM 3307</strain>
    </source>
</reference>
<keyword evidence="3" id="KW-1185">Reference proteome</keyword>
<name>A0ABV5MG59_9ACTN</name>
<evidence type="ECO:0000313" key="3">
    <source>
        <dbReference type="Proteomes" id="UP001589608"/>
    </source>
</evidence>
<accession>A0ABV5MG59</accession>
<keyword evidence="1" id="KW-0472">Membrane</keyword>
<dbReference type="EMBL" id="JBHMCA010000054">
    <property type="protein sequence ID" value="MFB9447819.1"/>
    <property type="molecule type" value="Genomic_DNA"/>
</dbReference>
<proteinExistence type="predicted"/>
<comment type="caution">
    <text evidence="2">The sequence shown here is derived from an EMBL/GenBank/DDBJ whole genome shotgun (WGS) entry which is preliminary data.</text>
</comment>